<comment type="function">
    <text evidence="1">Acts as a component of the essential kinetochore-associated NDC80 complex, which is required for chromosome segregation and spindle checkpoint activity.</text>
</comment>
<proteinExistence type="inferred from homology"/>
<gene>
    <name evidence="4" type="ORF">HAND00432_LOCUS13766</name>
    <name evidence="3" type="ORF">HAND1043_LOCUS16748</name>
</gene>
<dbReference type="GO" id="GO:0051301">
    <property type="term" value="P:cell division"/>
    <property type="evidence" value="ECO:0007669"/>
    <property type="project" value="UniProtKB-UniRule"/>
</dbReference>
<comment type="subcellular location">
    <subcellularLocation>
        <location evidence="1">Nucleus</location>
    </subcellularLocation>
    <subcellularLocation>
        <location evidence="1">Chromosome</location>
        <location evidence="1">Centromere</location>
        <location evidence="1">Kinetochore</location>
    </subcellularLocation>
</comment>
<keyword evidence="1" id="KW-0131">Cell cycle</keyword>
<keyword evidence="1" id="KW-0137">Centromere</keyword>
<evidence type="ECO:0000256" key="1">
    <source>
        <dbReference type="RuleBase" id="RU368011"/>
    </source>
</evidence>
<dbReference type="GO" id="GO:0005634">
    <property type="term" value="C:nucleus"/>
    <property type="evidence" value="ECO:0007669"/>
    <property type="project" value="UniProtKB-SubCell"/>
</dbReference>
<keyword evidence="1" id="KW-0132">Cell division</keyword>
<keyword evidence="2" id="KW-0175">Coiled coil</keyword>
<evidence type="ECO:0000313" key="4">
    <source>
        <dbReference type="EMBL" id="CAD8959236.1"/>
    </source>
</evidence>
<name>A0A6U4W404_HEMAN</name>
<protein>
    <recommendedName>
        <fullName evidence="1">Kinetochore protein Spc24</fullName>
    </recommendedName>
</protein>
<evidence type="ECO:0000256" key="2">
    <source>
        <dbReference type="SAM" id="Coils"/>
    </source>
</evidence>
<comment type="similarity">
    <text evidence="1">Belongs to the SPC24 family.</text>
</comment>
<dbReference type="Gene3D" id="3.30.160.570">
    <property type="entry name" value="Ncd80 complex, Spc24 subunit"/>
    <property type="match status" value="1"/>
</dbReference>
<evidence type="ECO:0000313" key="3">
    <source>
        <dbReference type="EMBL" id="CAD8750244.1"/>
    </source>
</evidence>
<keyword evidence="1" id="KW-0158">Chromosome</keyword>
<dbReference type="InterPro" id="IPR013252">
    <property type="entry name" value="Ndc80_Spc24"/>
</dbReference>
<accession>A0A6U4W404</accession>
<dbReference type="AlphaFoldDB" id="A0A6U4W404"/>
<dbReference type="Pfam" id="PF08286">
    <property type="entry name" value="Spc24"/>
    <property type="match status" value="1"/>
</dbReference>
<comment type="subunit">
    <text evidence="1">Component of the NDC80 complex.</text>
</comment>
<keyword evidence="1" id="KW-0995">Kinetochore</keyword>
<keyword evidence="1" id="KW-0539">Nucleus</keyword>
<feature type="coiled-coil region" evidence="2">
    <location>
        <begin position="57"/>
        <end position="135"/>
    </location>
</feature>
<sequence>MAENGESTVGSYLAAVHEVFNERVVEKDLNAIKSIKKTCADTKHIVANREMEIKDVVRALQCKVEDQEERLENDQTVKECMAQLEEAEARRETLARKMDDLCKEKDASLSHIEEIQREAAQLEERRKEVEAEMEKHVPVQMGMLALYVNVTNVRFDYESSNVKGIVFPDDGAEDITPKTFDIDPASMSEFDLTNAVWDLID</sequence>
<reference evidence="3" key="1">
    <citation type="submission" date="2021-01" db="EMBL/GenBank/DDBJ databases">
        <authorList>
            <person name="Corre E."/>
            <person name="Pelletier E."/>
            <person name="Niang G."/>
            <person name="Scheremetjew M."/>
            <person name="Finn R."/>
            <person name="Kale V."/>
            <person name="Holt S."/>
            <person name="Cochrane G."/>
            <person name="Meng A."/>
            <person name="Brown T."/>
            <person name="Cohen L."/>
        </authorList>
    </citation>
    <scope>NUCLEOTIDE SEQUENCE</scope>
    <source>
        <strain evidence="3">CCMP441</strain>
        <strain evidence="4">CCMP644</strain>
    </source>
</reference>
<keyword evidence="1" id="KW-0498">Mitosis</keyword>
<dbReference type="GO" id="GO:0000776">
    <property type="term" value="C:kinetochore"/>
    <property type="evidence" value="ECO:0007669"/>
    <property type="project" value="UniProtKB-KW"/>
</dbReference>
<dbReference type="EMBL" id="HBFX01022562">
    <property type="protein sequence ID" value="CAD8959236.1"/>
    <property type="molecule type" value="Transcribed_RNA"/>
</dbReference>
<organism evidence="3">
    <name type="scientific">Hemiselmis andersenii</name>
    <name type="common">Cryptophyte alga</name>
    <dbReference type="NCBI Taxonomy" id="464988"/>
    <lineage>
        <taxon>Eukaryota</taxon>
        <taxon>Cryptophyceae</taxon>
        <taxon>Cryptomonadales</taxon>
        <taxon>Hemiselmidaceae</taxon>
        <taxon>Hemiselmis</taxon>
    </lineage>
</organism>
<dbReference type="EMBL" id="HBFK01027540">
    <property type="protein sequence ID" value="CAD8750244.1"/>
    <property type="molecule type" value="Transcribed_RNA"/>
</dbReference>